<dbReference type="STRING" id="1167006.UWK_03257"/>
<keyword evidence="3" id="KW-0949">S-adenosyl-L-methionine</keyword>
<dbReference type="OrthoDB" id="5298787at2"/>
<dbReference type="CDD" id="cd02440">
    <property type="entry name" value="AdoMet_MTases"/>
    <property type="match status" value="1"/>
</dbReference>
<evidence type="ECO:0000313" key="6">
    <source>
        <dbReference type="Proteomes" id="UP000011721"/>
    </source>
</evidence>
<dbReference type="InterPro" id="IPR041698">
    <property type="entry name" value="Methyltransf_25"/>
</dbReference>
<gene>
    <name evidence="5" type="ordered locus">UWK_03257</name>
</gene>
<evidence type="ECO:0000259" key="4">
    <source>
        <dbReference type="Pfam" id="PF13649"/>
    </source>
</evidence>
<accession>M1NJN0</accession>
<proteinExistence type="predicted"/>
<keyword evidence="2" id="KW-0808">Transferase</keyword>
<dbReference type="Gene3D" id="2.20.25.110">
    <property type="entry name" value="S-adenosyl-L-methionine-dependent methyltransferases"/>
    <property type="match status" value="1"/>
</dbReference>
<dbReference type="Proteomes" id="UP000011721">
    <property type="component" value="Chromosome"/>
</dbReference>
<keyword evidence="5" id="KW-0830">Ubiquinone</keyword>
<dbReference type="EMBL" id="CP003985">
    <property type="protein sequence ID" value="AGF79784.1"/>
    <property type="molecule type" value="Genomic_DNA"/>
</dbReference>
<dbReference type="AlphaFoldDB" id="M1NJN0"/>
<sequence length="265" mass="30518">MNDTFTDHKEPDEIFLPLSALRYAEFYSMEMDSFTEDIQFYKTHCRDASSILELGCGTGRISRALVKPGCRVTGIDLSLDMLKQAREHSLDPPSYICMDMSAMVFRDNFDHILIPYNTLNLLKDISLITKCLQQTHHHLKSSGSLLLQLHIPDGEIIKLDGQKRFQFQMLPLKHRPGKLIKETLRSYNSATQELRLEERYRVRPTNDTAREDYSHTFHLAGFSVSQWLTILRQCGFQSCALFGDFKSRPFNSDNDSTLLIQAFPS</sequence>
<dbReference type="PANTHER" id="PTHR43464:SF19">
    <property type="entry name" value="UBIQUINONE BIOSYNTHESIS O-METHYLTRANSFERASE, MITOCHONDRIAL"/>
    <property type="match status" value="1"/>
</dbReference>
<evidence type="ECO:0000256" key="3">
    <source>
        <dbReference type="ARBA" id="ARBA00022691"/>
    </source>
</evidence>
<evidence type="ECO:0000313" key="5">
    <source>
        <dbReference type="EMBL" id="AGF79784.1"/>
    </source>
</evidence>
<keyword evidence="6" id="KW-1185">Reference proteome</keyword>
<dbReference type="GO" id="GO:0008168">
    <property type="term" value="F:methyltransferase activity"/>
    <property type="evidence" value="ECO:0007669"/>
    <property type="project" value="UniProtKB-KW"/>
</dbReference>
<dbReference type="HOGENOM" id="CLU_069129_7_0_7"/>
<dbReference type="eggNOG" id="COG2226">
    <property type="taxonomic scope" value="Bacteria"/>
</dbReference>
<dbReference type="PANTHER" id="PTHR43464">
    <property type="entry name" value="METHYLTRANSFERASE"/>
    <property type="match status" value="1"/>
</dbReference>
<dbReference type="GO" id="GO:0032259">
    <property type="term" value="P:methylation"/>
    <property type="evidence" value="ECO:0007669"/>
    <property type="project" value="UniProtKB-KW"/>
</dbReference>
<feature type="domain" description="Methyltransferase" evidence="4">
    <location>
        <begin position="51"/>
        <end position="143"/>
    </location>
</feature>
<dbReference type="RefSeq" id="WP_015405468.1">
    <property type="nucleotide sequence ID" value="NC_020304.1"/>
</dbReference>
<keyword evidence="1 5" id="KW-0489">Methyltransferase</keyword>
<dbReference type="KEGG" id="dsf:UWK_03257"/>
<dbReference type="Pfam" id="PF13649">
    <property type="entry name" value="Methyltransf_25"/>
    <property type="match status" value="1"/>
</dbReference>
<evidence type="ECO:0000256" key="2">
    <source>
        <dbReference type="ARBA" id="ARBA00022679"/>
    </source>
</evidence>
<dbReference type="SUPFAM" id="SSF53335">
    <property type="entry name" value="S-adenosyl-L-methionine-dependent methyltransferases"/>
    <property type="match status" value="1"/>
</dbReference>
<dbReference type="Gene3D" id="3.40.50.150">
    <property type="entry name" value="Vaccinia Virus protein VP39"/>
    <property type="match status" value="1"/>
</dbReference>
<name>M1NJN0_DESSD</name>
<dbReference type="InterPro" id="IPR029063">
    <property type="entry name" value="SAM-dependent_MTases_sf"/>
</dbReference>
<protein>
    <submittedName>
        <fullName evidence="5">Methylase involved in ubiquinone/menaquinone biosynthesis</fullName>
    </submittedName>
</protein>
<reference evidence="6" key="1">
    <citation type="journal article" date="2013" name="Stand. Genomic Sci.">
        <title>Complete genome sequence of Desulfocapsa sulfexigens, a marine deltaproteobacterium specialized in disproportionating inorganic sulfur compounds.</title>
        <authorList>
            <person name="Finster K.W."/>
            <person name="Kjeldsen K.U."/>
            <person name="Kube M."/>
            <person name="Reinhardt R."/>
            <person name="Mussmann M."/>
            <person name="Amann R."/>
            <person name="Schreiber L."/>
        </authorList>
    </citation>
    <scope>NUCLEOTIDE SEQUENCE [LARGE SCALE GENOMIC DNA]</scope>
    <source>
        <strain evidence="6">DSM 10523 / SB164P1</strain>
    </source>
</reference>
<evidence type="ECO:0000256" key="1">
    <source>
        <dbReference type="ARBA" id="ARBA00022603"/>
    </source>
</evidence>
<organism evidence="5 6">
    <name type="scientific">Desulfocapsa sulfexigens (strain DSM 10523 / SB164P1)</name>
    <dbReference type="NCBI Taxonomy" id="1167006"/>
    <lineage>
        <taxon>Bacteria</taxon>
        <taxon>Pseudomonadati</taxon>
        <taxon>Thermodesulfobacteriota</taxon>
        <taxon>Desulfobulbia</taxon>
        <taxon>Desulfobulbales</taxon>
        <taxon>Desulfocapsaceae</taxon>
        <taxon>Desulfocapsa</taxon>
    </lineage>
</organism>